<protein>
    <recommendedName>
        <fullName evidence="16">E3 ubiquitin-protein ligase HACE1</fullName>
        <ecNumber evidence="5">2.3.2.26</ecNumber>
    </recommendedName>
    <alternativeName>
        <fullName evidence="18">HECT domain and ankyrin repeat-containing E3 ubiquitin-protein ligase 1</fullName>
    </alternativeName>
    <alternativeName>
        <fullName evidence="17">HECT-type E3 ubiquitin transferase HACE1</fullName>
    </alternativeName>
</protein>
<feature type="compositionally biased region" description="Polar residues" evidence="21">
    <location>
        <begin position="378"/>
        <end position="392"/>
    </location>
</feature>
<comment type="subcellular location">
    <subcellularLocation>
        <location evidence="3">Cytoplasm</location>
    </subcellularLocation>
    <subcellularLocation>
        <location evidence="2">Endoplasmic reticulum</location>
    </subcellularLocation>
    <subcellularLocation>
        <location evidence="15">Golgi apparatus</location>
        <location evidence="15">Golgi stack membrane</location>
    </subcellularLocation>
</comment>
<dbReference type="EC" id="2.3.2.26" evidence="5"/>
<dbReference type="SUPFAM" id="SSF48403">
    <property type="entry name" value="Ankyrin repeat"/>
    <property type="match status" value="1"/>
</dbReference>
<dbReference type="Gene3D" id="3.30.2160.10">
    <property type="entry name" value="Hect, E3 ligase catalytic domain"/>
    <property type="match status" value="1"/>
</dbReference>
<evidence type="ECO:0000256" key="20">
    <source>
        <dbReference type="PROSITE-ProRule" id="PRU00104"/>
    </source>
</evidence>
<feature type="repeat" description="ANK" evidence="19">
    <location>
        <begin position="60"/>
        <end position="92"/>
    </location>
</feature>
<keyword evidence="6" id="KW-0963">Cytoplasm</keyword>
<keyword evidence="8" id="KW-0677">Repeat</keyword>
<evidence type="ECO:0000256" key="7">
    <source>
        <dbReference type="ARBA" id="ARBA00022679"/>
    </source>
</evidence>
<proteinExistence type="predicted"/>
<evidence type="ECO:0000256" key="3">
    <source>
        <dbReference type="ARBA" id="ARBA00004496"/>
    </source>
</evidence>
<dbReference type="FunFam" id="3.90.1750.10:FF:000079">
    <property type="entry name" value="E3 ubiquitin-protein ligase"/>
    <property type="match status" value="1"/>
</dbReference>
<feature type="region of interest" description="Disordered" evidence="21">
    <location>
        <begin position="366"/>
        <end position="437"/>
    </location>
</feature>
<dbReference type="Gene3D" id="3.90.1750.10">
    <property type="entry name" value="Hect, E3 ligase catalytic domains"/>
    <property type="match status" value="2"/>
</dbReference>
<keyword evidence="9 20" id="KW-0833">Ubl conjugation pathway</keyword>
<evidence type="ECO:0000256" key="19">
    <source>
        <dbReference type="PROSITE-ProRule" id="PRU00023"/>
    </source>
</evidence>
<dbReference type="AlphaFoldDB" id="A0AA35STF2"/>
<evidence type="ECO:0000256" key="17">
    <source>
        <dbReference type="ARBA" id="ARBA00041409"/>
    </source>
</evidence>
<dbReference type="PROSITE" id="PS50297">
    <property type="entry name" value="ANK_REP_REGION"/>
    <property type="match status" value="5"/>
</dbReference>
<dbReference type="InterPro" id="IPR050409">
    <property type="entry name" value="E3_ubiq-protein_ligase"/>
</dbReference>
<accession>A0AA35STF2</accession>
<evidence type="ECO:0000256" key="8">
    <source>
        <dbReference type="ARBA" id="ARBA00022737"/>
    </source>
</evidence>
<evidence type="ECO:0000256" key="15">
    <source>
        <dbReference type="ARBA" id="ARBA00037859"/>
    </source>
</evidence>
<feature type="repeat" description="ANK" evidence="19">
    <location>
        <begin position="192"/>
        <end position="224"/>
    </location>
</feature>
<comment type="pathway">
    <text evidence="4">Protein modification; protein ubiquitination.</text>
</comment>
<dbReference type="GO" id="GO:0005634">
    <property type="term" value="C:nucleus"/>
    <property type="evidence" value="ECO:0007669"/>
    <property type="project" value="TreeGrafter"/>
</dbReference>
<dbReference type="GO" id="GO:0000139">
    <property type="term" value="C:Golgi membrane"/>
    <property type="evidence" value="ECO:0007669"/>
    <property type="project" value="TreeGrafter"/>
</dbReference>
<evidence type="ECO:0000256" key="18">
    <source>
        <dbReference type="ARBA" id="ARBA00042378"/>
    </source>
</evidence>
<dbReference type="Gene3D" id="3.30.2410.10">
    <property type="entry name" value="Hect, E3 ligase catalytic domain"/>
    <property type="match status" value="1"/>
</dbReference>
<keyword evidence="10" id="KW-0256">Endoplasmic reticulum</keyword>
<dbReference type="InterPro" id="IPR000569">
    <property type="entry name" value="HECT_dom"/>
</dbReference>
<comment type="catalytic activity">
    <reaction evidence="1">
        <text>S-ubiquitinyl-[E2 ubiquitin-conjugating enzyme]-L-cysteine + [acceptor protein]-L-lysine = [E2 ubiquitin-conjugating enzyme]-L-cysteine + N(6)-ubiquitinyl-[acceptor protein]-L-lysine.</text>
        <dbReference type="EC" id="2.3.2.26"/>
    </reaction>
</comment>
<feature type="region of interest" description="Disordered" evidence="21">
    <location>
        <begin position="646"/>
        <end position="666"/>
    </location>
</feature>
<dbReference type="GO" id="GO:0061025">
    <property type="term" value="P:membrane fusion"/>
    <property type="evidence" value="ECO:0007669"/>
    <property type="project" value="TreeGrafter"/>
</dbReference>
<feature type="repeat" description="ANK" evidence="19">
    <location>
        <begin position="159"/>
        <end position="191"/>
    </location>
</feature>
<feature type="repeat" description="ANK" evidence="19">
    <location>
        <begin position="126"/>
        <end position="158"/>
    </location>
</feature>
<dbReference type="GO" id="GO:0006511">
    <property type="term" value="P:ubiquitin-dependent protein catabolic process"/>
    <property type="evidence" value="ECO:0007669"/>
    <property type="project" value="TreeGrafter"/>
</dbReference>
<dbReference type="GO" id="GO:0061630">
    <property type="term" value="F:ubiquitin protein ligase activity"/>
    <property type="evidence" value="ECO:0007669"/>
    <property type="project" value="UniProtKB-EC"/>
</dbReference>
<evidence type="ECO:0000256" key="4">
    <source>
        <dbReference type="ARBA" id="ARBA00004906"/>
    </source>
</evidence>
<evidence type="ECO:0000256" key="12">
    <source>
        <dbReference type="ARBA" id="ARBA00023043"/>
    </source>
</evidence>
<sequence>MDFVQKMRRALQRGRSATLPSDDEEAVNVLLPYAMQNQFRPLNELLSSSTFNIDYQFGRARRTLLHSAANTGSADSVGVLLKRGANVNLQDKIGVTALHLAARNGHKRCVQKLVEAGADIRQHDNEGLTALHWMACNGRTELLIAILQRGEHVDVTDANGHTALHVSCQNGHYKCVLQLLGHKADFNKTSLSGGNPVYFACKHGQVRCLQILLERGAVVAAEKSGVTPLQLCAQSGYSECVQLILQYHPKQVDQVVRLAMLETVPEPKMLGLLQDLCRSSTELLVAVVSKMAEATTTAGQELLSSSSSYSDLMPQFLRAVRALCNLYYLYQQALQRSEITLVNPGARSVPTSPAITSMPGSNVQRAGSFGSLLDGSTHPRTQTVPAGTTAVQPPTRRGHRRTHSQTLPPDETARALHDDGSPNGSATTGGGGGGRGVRRLVVEDPFIGLEAVWSSLESWFDLILAEVEKTTRDSAGTVERGRELLRRRMGSIDATSGAKTDENTAETDAERLVGLSSGEGEERATVAVNHETTPPTVKEGEGGASKSRKGLKLSVPQSNQVAAAIVKTTPIERRMAYLGSSRSVNEVSLSTSSDAALKRRSWHVDRITARVFSINPSSPILPPSSLARSHSTDATFNHRVDVVKEEVGGEEEEEGREGDGGHCGSIQLGGETDITSIARAVSGLLPRFSEFIDKYETVLKILLARDPQLIFAHFHFLLETEGLLLRFMHIIHAQPFESRKNWFYENLHGDRPPANELSLAREDGVIEVDRDNIFNSSCCKISESSASALKENLTIRFAGEAGMGSGVKREWFDNLSREVLNPDYALFTQSADGATFQPNSHSDINPDHLSYFRFAGRMMALAVYHRQLLSVYFTRSFYKHILASETEMELPPGFSSMTSFFPNMSVSREKQEYVQLVTEMRMTQAIGPQIRSFMAGFHEIIPHSLISLFDEYELELLISGLPDIDVDDWKSNTDYSGSYTSDSPVISWFWEIVQSYDKKDLAILLQFATGCSRVPLGGFANLVGATGLTKFTISSVAYSPNKLPTASTCFNLLKLPEYPTRETLQDRLYVALTCGSGLLDFT</sequence>
<evidence type="ECO:0000256" key="16">
    <source>
        <dbReference type="ARBA" id="ARBA00040370"/>
    </source>
</evidence>
<dbReference type="SMART" id="SM00248">
    <property type="entry name" value="ANK"/>
    <property type="match status" value="6"/>
</dbReference>
<reference evidence="23" key="1">
    <citation type="submission" date="2023-03" db="EMBL/GenBank/DDBJ databases">
        <authorList>
            <person name="Steffen K."/>
            <person name="Cardenas P."/>
        </authorList>
    </citation>
    <scope>NUCLEOTIDE SEQUENCE</scope>
</reference>
<evidence type="ECO:0000256" key="11">
    <source>
        <dbReference type="ARBA" id="ARBA00023034"/>
    </source>
</evidence>
<evidence type="ECO:0000256" key="14">
    <source>
        <dbReference type="ARBA" id="ARBA00023306"/>
    </source>
</evidence>
<keyword evidence="24" id="KW-1185">Reference proteome</keyword>
<feature type="region of interest" description="Disordered" evidence="21">
    <location>
        <begin position="489"/>
        <end position="554"/>
    </location>
</feature>
<dbReference type="Gene3D" id="1.25.40.20">
    <property type="entry name" value="Ankyrin repeat-containing domain"/>
    <property type="match status" value="2"/>
</dbReference>
<dbReference type="InterPro" id="IPR002110">
    <property type="entry name" value="Ankyrin_rpt"/>
</dbReference>
<feature type="domain" description="HECT" evidence="22">
    <location>
        <begin position="785"/>
        <end position="1082"/>
    </location>
</feature>
<dbReference type="InterPro" id="IPR036770">
    <property type="entry name" value="Ankyrin_rpt-contain_sf"/>
</dbReference>
<dbReference type="InterPro" id="IPR035983">
    <property type="entry name" value="Hect_E3_ubiquitin_ligase"/>
</dbReference>
<gene>
    <name evidence="23" type="ORF">GBAR_LOCUS19854</name>
</gene>
<keyword evidence="7" id="KW-0808">Transferase</keyword>
<feature type="repeat" description="ANK" evidence="19">
    <location>
        <begin position="93"/>
        <end position="125"/>
    </location>
</feature>
<keyword evidence="12 19" id="KW-0040">ANK repeat</keyword>
<comment type="caution">
    <text evidence="23">The sequence shown here is derived from an EMBL/GenBank/DDBJ whole genome shotgun (WGS) entry which is preliminary data.</text>
</comment>
<dbReference type="PROSITE" id="PS50088">
    <property type="entry name" value="ANK_REPEAT"/>
    <property type="match status" value="5"/>
</dbReference>
<keyword evidence="11" id="KW-0333">Golgi apparatus</keyword>
<evidence type="ECO:0000256" key="5">
    <source>
        <dbReference type="ARBA" id="ARBA00012485"/>
    </source>
</evidence>
<evidence type="ECO:0000256" key="13">
    <source>
        <dbReference type="ARBA" id="ARBA00023136"/>
    </source>
</evidence>
<dbReference type="Pfam" id="PF00023">
    <property type="entry name" value="Ank"/>
    <property type="match status" value="2"/>
</dbReference>
<dbReference type="FunFam" id="3.30.2410.10:FF:000009">
    <property type="entry name" value="Probable E3 ubiquitin-protein ligase HECTD2"/>
    <property type="match status" value="1"/>
</dbReference>
<dbReference type="SUPFAM" id="SSF56204">
    <property type="entry name" value="Hect, E3 ligase catalytic domain"/>
    <property type="match status" value="1"/>
</dbReference>
<dbReference type="PROSITE" id="PS50237">
    <property type="entry name" value="HECT"/>
    <property type="match status" value="1"/>
</dbReference>
<dbReference type="Pfam" id="PF00632">
    <property type="entry name" value="HECT"/>
    <property type="match status" value="2"/>
</dbReference>
<keyword evidence="14" id="KW-0131">Cell cycle</keyword>
<evidence type="ECO:0000256" key="21">
    <source>
        <dbReference type="SAM" id="MobiDB-lite"/>
    </source>
</evidence>
<dbReference type="GO" id="GO:0000209">
    <property type="term" value="P:protein polyubiquitination"/>
    <property type="evidence" value="ECO:0007669"/>
    <property type="project" value="TreeGrafter"/>
</dbReference>
<evidence type="ECO:0000313" key="23">
    <source>
        <dbReference type="EMBL" id="CAI8035354.1"/>
    </source>
</evidence>
<evidence type="ECO:0000256" key="2">
    <source>
        <dbReference type="ARBA" id="ARBA00004240"/>
    </source>
</evidence>
<evidence type="ECO:0000256" key="9">
    <source>
        <dbReference type="ARBA" id="ARBA00022786"/>
    </source>
</evidence>
<organism evidence="23 24">
    <name type="scientific">Geodia barretti</name>
    <name type="common">Barrett's horny sponge</name>
    <dbReference type="NCBI Taxonomy" id="519541"/>
    <lineage>
        <taxon>Eukaryota</taxon>
        <taxon>Metazoa</taxon>
        <taxon>Porifera</taxon>
        <taxon>Demospongiae</taxon>
        <taxon>Heteroscleromorpha</taxon>
        <taxon>Tetractinellida</taxon>
        <taxon>Astrophorina</taxon>
        <taxon>Geodiidae</taxon>
        <taxon>Geodia</taxon>
    </lineage>
</organism>
<dbReference type="SMART" id="SM00119">
    <property type="entry name" value="HECTc"/>
    <property type="match status" value="1"/>
</dbReference>
<evidence type="ECO:0000259" key="22">
    <source>
        <dbReference type="PROSITE" id="PS50237"/>
    </source>
</evidence>
<dbReference type="GO" id="GO:0005783">
    <property type="term" value="C:endoplasmic reticulum"/>
    <property type="evidence" value="ECO:0007669"/>
    <property type="project" value="UniProtKB-SubCell"/>
</dbReference>
<dbReference type="GO" id="GO:0032580">
    <property type="term" value="C:Golgi cisterna membrane"/>
    <property type="evidence" value="ECO:0007669"/>
    <property type="project" value="UniProtKB-SubCell"/>
</dbReference>
<dbReference type="EMBL" id="CASHTH010002795">
    <property type="protein sequence ID" value="CAI8035354.1"/>
    <property type="molecule type" value="Genomic_DNA"/>
</dbReference>
<dbReference type="Pfam" id="PF12796">
    <property type="entry name" value="Ank_2"/>
    <property type="match status" value="1"/>
</dbReference>
<name>A0AA35STF2_GEOBA</name>
<dbReference type="Proteomes" id="UP001174909">
    <property type="component" value="Unassembled WGS sequence"/>
</dbReference>
<dbReference type="GO" id="GO:0007030">
    <property type="term" value="P:Golgi organization"/>
    <property type="evidence" value="ECO:0007669"/>
    <property type="project" value="TreeGrafter"/>
</dbReference>
<evidence type="ECO:0000256" key="10">
    <source>
        <dbReference type="ARBA" id="ARBA00022824"/>
    </source>
</evidence>
<keyword evidence="13" id="KW-0472">Membrane</keyword>
<feature type="active site" description="Glycyl thioester intermediate" evidence="20">
    <location>
        <position position="1049"/>
    </location>
</feature>
<evidence type="ECO:0000256" key="1">
    <source>
        <dbReference type="ARBA" id="ARBA00000885"/>
    </source>
</evidence>
<feature type="compositionally biased region" description="Basic and acidic residues" evidence="21">
    <location>
        <begin position="411"/>
        <end position="420"/>
    </location>
</feature>
<dbReference type="PANTHER" id="PTHR11254:SF363">
    <property type="entry name" value="E3 UBIQUITIN-PROTEIN LIGASE HACE1"/>
    <property type="match status" value="1"/>
</dbReference>
<dbReference type="PANTHER" id="PTHR11254">
    <property type="entry name" value="HECT DOMAIN UBIQUITIN-PROTEIN LIGASE"/>
    <property type="match status" value="1"/>
</dbReference>
<dbReference type="CDD" id="cd00078">
    <property type="entry name" value="HECTc"/>
    <property type="match status" value="1"/>
</dbReference>
<evidence type="ECO:0000256" key="6">
    <source>
        <dbReference type="ARBA" id="ARBA00022490"/>
    </source>
</evidence>
<evidence type="ECO:0000313" key="24">
    <source>
        <dbReference type="Proteomes" id="UP001174909"/>
    </source>
</evidence>